<evidence type="ECO:0000256" key="1">
    <source>
        <dbReference type="SAM" id="MobiDB-lite"/>
    </source>
</evidence>
<gene>
    <name evidence="2" type="ORF">KSP39_PZI006804</name>
</gene>
<name>A0AAP0BPW2_9ASPA</name>
<feature type="compositionally biased region" description="Basic and acidic residues" evidence="1">
    <location>
        <begin position="16"/>
        <end position="30"/>
    </location>
</feature>
<feature type="compositionally biased region" description="Polar residues" evidence="1">
    <location>
        <begin position="31"/>
        <end position="41"/>
    </location>
</feature>
<protein>
    <recommendedName>
        <fullName evidence="4">Retrotransposon gag domain-containing protein</fullName>
    </recommendedName>
</protein>
<dbReference type="Proteomes" id="UP001418222">
    <property type="component" value="Unassembled WGS sequence"/>
</dbReference>
<comment type="caution">
    <text evidence="2">The sequence shown here is derived from an EMBL/GenBank/DDBJ whole genome shotgun (WGS) entry which is preliminary data.</text>
</comment>
<evidence type="ECO:0008006" key="4">
    <source>
        <dbReference type="Google" id="ProtNLM"/>
    </source>
</evidence>
<dbReference type="AlphaFoldDB" id="A0AAP0BPW2"/>
<feature type="region of interest" description="Disordered" evidence="1">
    <location>
        <begin position="15"/>
        <end position="41"/>
    </location>
</feature>
<accession>A0AAP0BPW2</accession>
<proteinExistence type="predicted"/>
<reference evidence="2 3" key="1">
    <citation type="journal article" date="2022" name="Nat. Plants">
        <title>Genomes of leafy and leafless Platanthera orchids illuminate the evolution of mycoheterotrophy.</title>
        <authorList>
            <person name="Li M.H."/>
            <person name="Liu K.W."/>
            <person name="Li Z."/>
            <person name="Lu H.C."/>
            <person name="Ye Q.L."/>
            <person name="Zhang D."/>
            <person name="Wang J.Y."/>
            <person name="Li Y.F."/>
            <person name="Zhong Z.M."/>
            <person name="Liu X."/>
            <person name="Yu X."/>
            <person name="Liu D.K."/>
            <person name="Tu X.D."/>
            <person name="Liu B."/>
            <person name="Hao Y."/>
            <person name="Liao X.Y."/>
            <person name="Jiang Y.T."/>
            <person name="Sun W.H."/>
            <person name="Chen J."/>
            <person name="Chen Y.Q."/>
            <person name="Ai Y."/>
            <person name="Zhai J.W."/>
            <person name="Wu S.S."/>
            <person name="Zhou Z."/>
            <person name="Hsiao Y.Y."/>
            <person name="Wu W.L."/>
            <person name="Chen Y.Y."/>
            <person name="Lin Y.F."/>
            <person name="Hsu J.L."/>
            <person name="Li C.Y."/>
            <person name="Wang Z.W."/>
            <person name="Zhao X."/>
            <person name="Zhong W.Y."/>
            <person name="Ma X.K."/>
            <person name="Ma L."/>
            <person name="Huang J."/>
            <person name="Chen G.Z."/>
            <person name="Huang M.Z."/>
            <person name="Huang L."/>
            <person name="Peng D.H."/>
            <person name="Luo Y.B."/>
            <person name="Zou S.Q."/>
            <person name="Chen S.P."/>
            <person name="Lan S."/>
            <person name="Tsai W.C."/>
            <person name="Van de Peer Y."/>
            <person name="Liu Z.J."/>
        </authorList>
    </citation>
    <scope>NUCLEOTIDE SEQUENCE [LARGE SCALE GENOMIC DNA]</scope>
    <source>
        <strain evidence="2">Lor287</strain>
    </source>
</reference>
<evidence type="ECO:0000313" key="3">
    <source>
        <dbReference type="Proteomes" id="UP001418222"/>
    </source>
</evidence>
<sequence>MQAMGEEMHTLFAGLRAERPAEGRRGKSPDSRSSGPVSTSSHIATRFPRLDFPHFSGEYLMPWIYKCDQFFEIDGTPEDMKVRMASVHLEGKALYWHQSYMKARLTRQWPNWEEYSQSYMKAFSGPRYLGIQ</sequence>
<organism evidence="2 3">
    <name type="scientific">Platanthera zijinensis</name>
    <dbReference type="NCBI Taxonomy" id="2320716"/>
    <lineage>
        <taxon>Eukaryota</taxon>
        <taxon>Viridiplantae</taxon>
        <taxon>Streptophyta</taxon>
        <taxon>Embryophyta</taxon>
        <taxon>Tracheophyta</taxon>
        <taxon>Spermatophyta</taxon>
        <taxon>Magnoliopsida</taxon>
        <taxon>Liliopsida</taxon>
        <taxon>Asparagales</taxon>
        <taxon>Orchidaceae</taxon>
        <taxon>Orchidoideae</taxon>
        <taxon>Orchideae</taxon>
        <taxon>Orchidinae</taxon>
        <taxon>Platanthera</taxon>
    </lineage>
</organism>
<evidence type="ECO:0000313" key="2">
    <source>
        <dbReference type="EMBL" id="KAK8946779.1"/>
    </source>
</evidence>
<keyword evidence="3" id="KW-1185">Reference proteome</keyword>
<dbReference type="EMBL" id="JBBWWQ010000005">
    <property type="protein sequence ID" value="KAK8946779.1"/>
    <property type="molecule type" value="Genomic_DNA"/>
</dbReference>